<gene>
    <name evidence="3" type="ORF">APQ99_01091</name>
    <name evidence="2" type="ORF">HBSAL_03870</name>
</gene>
<evidence type="ECO:0000313" key="2">
    <source>
        <dbReference type="EMBL" id="QCC44498.1"/>
    </source>
</evidence>
<dbReference type="InterPro" id="IPR055536">
    <property type="entry name" value="DUF7112"/>
</dbReference>
<reference evidence="2" key="3">
    <citation type="journal article" name="MicrobiologyOpen">
        <title>Whole-genome comparison between the type strain of Halobacterium salinarum (DSM 3754(T)) and the laboratory strains R1 and NRC-1.</title>
        <authorList>
            <person name="Pfeiffer F."/>
            <person name="Losensky G."/>
            <person name="Marchfelder A."/>
            <person name="Habermann B."/>
            <person name="Dyall-Smith M."/>
        </authorList>
    </citation>
    <scope>NUCLEOTIDE SEQUENCE</scope>
    <source>
        <strain evidence="2">91-R6</strain>
    </source>
</reference>
<organism evidence="2 4">
    <name type="scientific">Halobacterium salinarum (strain ATCC 33171 / DSM 3754 / JCM 8978 / NBRC 102687 / NCIMB 764 / 91-R6)</name>
    <dbReference type="NCBI Taxonomy" id="2597657"/>
    <lineage>
        <taxon>Archaea</taxon>
        <taxon>Methanobacteriati</taxon>
        <taxon>Methanobacteriota</taxon>
        <taxon>Stenosarchaea group</taxon>
        <taxon>Halobacteria</taxon>
        <taxon>Halobacteriales</taxon>
        <taxon>Halobacteriaceae</taxon>
        <taxon>Halobacterium</taxon>
    </lineage>
</organism>
<sequence>MTERVTHETVQSGRGSVVRAGGTRRLAVQVPADSAASLPVGDVVRVVLDGSEHHASVAATADDTPVVRGAYATPRLARQPNGADNELAAWLADAGLEAGRSVHVDVVAAGFKYGLRAPGETATYESTGTPDEGLADIAASLGDGDGA</sequence>
<dbReference type="RefSeq" id="WP_010902511.1">
    <property type="nucleotide sequence ID" value="NZ_VRYN01000002.1"/>
</dbReference>
<evidence type="ECO:0000313" key="3">
    <source>
        <dbReference type="EMBL" id="TYO76454.1"/>
    </source>
</evidence>
<name>A0A4D6GVI1_HALS9</name>
<dbReference type="AlphaFoldDB" id="A0A4D6GVI1"/>
<dbReference type="Pfam" id="PF23424">
    <property type="entry name" value="DUF7112"/>
    <property type="match status" value="1"/>
</dbReference>
<reference evidence="2 4" key="1">
    <citation type="journal article" date="2019" name="Microbiol. Resour. Announc.">
        <title>The Genome Sequence of the Halobacterium salinarum Type Strain Is Closely Related to That of Laboratory Strains NRC-1 and R1.</title>
        <authorList>
            <person name="Pfeiffer F."/>
            <person name="Marchfelder A."/>
            <person name="Habermann B."/>
            <person name="Dyall-Smith M.L."/>
        </authorList>
    </citation>
    <scope>NUCLEOTIDE SEQUENCE [LARGE SCALE GENOMIC DNA]</scope>
    <source>
        <strain evidence="2">91-R6</strain>
        <strain evidence="4">ATCC 33171 / DSM 3754 / JCM 8978 / NBRC 102687 / NCIMB 764 / 91-R6</strain>
    </source>
</reference>
<dbReference type="Proteomes" id="UP000323075">
    <property type="component" value="Unassembled WGS sequence"/>
</dbReference>
<feature type="region of interest" description="Disordered" evidence="1">
    <location>
        <begin position="120"/>
        <end position="147"/>
    </location>
</feature>
<evidence type="ECO:0000256" key="1">
    <source>
        <dbReference type="SAM" id="MobiDB-lite"/>
    </source>
</evidence>
<protein>
    <submittedName>
        <fullName evidence="2">Uncharacterized protein</fullName>
    </submittedName>
</protein>
<accession>A0A4D6GVI1</accession>
<dbReference type="EMBL" id="VRYN01000002">
    <property type="protein sequence ID" value="TYO76454.1"/>
    <property type="molecule type" value="Genomic_DNA"/>
</dbReference>
<evidence type="ECO:0000313" key="4">
    <source>
        <dbReference type="Proteomes" id="UP000296216"/>
    </source>
</evidence>
<evidence type="ECO:0000313" key="5">
    <source>
        <dbReference type="Proteomes" id="UP000323075"/>
    </source>
</evidence>
<reference evidence="3 5" key="2">
    <citation type="submission" date="2019-07" db="EMBL/GenBank/DDBJ databases">
        <title>Genomic Encyclopedia of Archaeal and Bacterial Type Strains, Phase II (KMG-II): from individual species to whole genera.</title>
        <authorList>
            <person name="Goeker M."/>
        </authorList>
    </citation>
    <scope>NUCLEOTIDE SEQUENCE [LARGE SCALE GENOMIC DNA]</scope>
    <source>
        <strain evidence="3 5">DSM 3754</strain>
    </source>
</reference>
<dbReference type="EMBL" id="CP038631">
    <property type="protein sequence ID" value="QCC44498.1"/>
    <property type="molecule type" value="Genomic_DNA"/>
</dbReference>
<dbReference type="Proteomes" id="UP000296216">
    <property type="component" value="Chromosome"/>
</dbReference>
<proteinExistence type="predicted"/>
<dbReference type="GeneID" id="68693596"/>